<dbReference type="EMBL" id="FUXI01000018">
    <property type="protein sequence ID" value="SJZ86010.1"/>
    <property type="molecule type" value="Genomic_DNA"/>
</dbReference>
<dbReference type="InterPro" id="IPR036388">
    <property type="entry name" value="WH-like_DNA-bd_sf"/>
</dbReference>
<dbReference type="STRING" id="263852.SAMN02745116_01630"/>
<feature type="binding site" evidence="1">
    <location>
        <position position="147"/>
    </location>
    <ligand>
        <name>Ni(2+)</name>
        <dbReference type="ChEBI" id="CHEBI:49786"/>
    </ligand>
</feature>
<dbReference type="PANTHER" id="PTHR40068">
    <property type="entry name" value="TRANSCRIPTION REPRESSOR NIAR-RELATED"/>
    <property type="match status" value="1"/>
</dbReference>
<proteinExistence type="predicted"/>
<evidence type="ECO:0000313" key="5">
    <source>
        <dbReference type="Proteomes" id="UP000190328"/>
    </source>
</evidence>
<organism evidence="4 5">
    <name type="scientific">Pilibacter termitis</name>
    <dbReference type="NCBI Taxonomy" id="263852"/>
    <lineage>
        <taxon>Bacteria</taxon>
        <taxon>Bacillati</taxon>
        <taxon>Bacillota</taxon>
        <taxon>Bacilli</taxon>
        <taxon>Lactobacillales</taxon>
        <taxon>Enterococcaceae</taxon>
        <taxon>Pilibacter</taxon>
    </lineage>
</organism>
<evidence type="ECO:0000259" key="2">
    <source>
        <dbReference type="Pfam" id="PF02829"/>
    </source>
</evidence>
<feature type="domain" description="Helix-turn-helix type 11" evidence="3">
    <location>
        <begin position="7"/>
        <end position="59"/>
    </location>
</feature>
<dbReference type="Pfam" id="PF02829">
    <property type="entry name" value="3H"/>
    <property type="match status" value="1"/>
</dbReference>
<feature type="binding site" evidence="1">
    <location>
        <position position="78"/>
    </location>
    <ligand>
        <name>Ni(2+)</name>
        <dbReference type="ChEBI" id="CHEBI:49786"/>
    </ligand>
</feature>
<dbReference type="OrthoDB" id="9792661at2"/>
<evidence type="ECO:0000256" key="1">
    <source>
        <dbReference type="PIRSR" id="PIRSR037847-1"/>
    </source>
</evidence>
<dbReference type="RefSeq" id="WP_078807562.1">
    <property type="nucleotide sequence ID" value="NZ_FUXI01000018.1"/>
</dbReference>
<reference evidence="4 5" key="1">
    <citation type="submission" date="2017-02" db="EMBL/GenBank/DDBJ databases">
        <authorList>
            <person name="Peterson S.W."/>
        </authorList>
    </citation>
    <scope>NUCLEOTIDE SEQUENCE [LARGE SCALE GENOMIC DNA]</scope>
    <source>
        <strain evidence="4 5">ATCC BAA-1030</strain>
    </source>
</reference>
<dbReference type="PIRSF" id="PIRSF037847">
    <property type="entry name" value="NiaR"/>
    <property type="match status" value="1"/>
</dbReference>
<sequence length="173" mass="19587">MQAGEDRRKKILSELTSSMRPINATKLAETYNVSRQIIVGDIALLRASGTDIYSTSRGYLLEKNRHKVGIIETIVSSHTPEETRKELEIIVNNGGEILDVSVEHVLYGTLTGNLEIKNHEDIQNFFDTMEREQAKSLSILTDGIHSHRIFAKTDEALAKILLELKKEDLLYHE</sequence>
<dbReference type="Gene3D" id="1.10.10.10">
    <property type="entry name" value="Winged helix-like DNA-binding domain superfamily/Winged helix DNA-binding domain"/>
    <property type="match status" value="1"/>
</dbReference>
<dbReference type="SUPFAM" id="SSF46785">
    <property type="entry name" value="Winged helix' DNA-binding domain"/>
    <property type="match status" value="1"/>
</dbReference>
<dbReference type="GO" id="GO:0046872">
    <property type="term" value="F:metal ion binding"/>
    <property type="evidence" value="ECO:0007669"/>
    <property type="project" value="UniProtKB-KW"/>
</dbReference>
<dbReference type="SUPFAM" id="SSF75500">
    <property type="entry name" value="Putative transcriptional regulator TM1602, C-terminal domain"/>
    <property type="match status" value="1"/>
</dbReference>
<dbReference type="Pfam" id="PF08279">
    <property type="entry name" value="HTH_11"/>
    <property type="match status" value="1"/>
</dbReference>
<evidence type="ECO:0000313" key="4">
    <source>
        <dbReference type="EMBL" id="SJZ86010.1"/>
    </source>
</evidence>
<dbReference type="InterPro" id="IPR004173">
    <property type="entry name" value="3H_domain"/>
</dbReference>
<evidence type="ECO:0008006" key="6">
    <source>
        <dbReference type="Google" id="ProtNLM"/>
    </source>
</evidence>
<dbReference type="InterPro" id="IPR035922">
    <property type="entry name" value="3H_dom_sf"/>
</dbReference>
<accession>A0A1T4P326</accession>
<feature type="binding site" evidence="1">
    <location>
        <position position="86"/>
    </location>
    <ligand>
        <name>Ni(2+)</name>
        <dbReference type="ChEBI" id="CHEBI:49786"/>
    </ligand>
</feature>
<dbReference type="InterPro" id="IPR036390">
    <property type="entry name" value="WH_DNA-bd_sf"/>
</dbReference>
<dbReference type="PANTHER" id="PTHR40068:SF1">
    <property type="entry name" value="TRANSCRIPTION REPRESSOR NIAR-RELATED"/>
    <property type="match status" value="1"/>
</dbReference>
<protein>
    <recommendedName>
        <fullName evidence="6">Transcription repressor NadR</fullName>
    </recommendedName>
</protein>
<dbReference type="Gene3D" id="3.30.1340.20">
    <property type="entry name" value="3H domain"/>
    <property type="match status" value="1"/>
</dbReference>
<feature type="domain" description="3H" evidence="2">
    <location>
        <begin position="74"/>
        <end position="170"/>
    </location>
</feature>
<dbReference type="Proteomes" id="UP000190328">
    <property type="component" value="Unassembled WGS sequence"/>
</dbReference>
<feature type="binding site" evidence="1">
    <location>
        <position position="145"/>
    </location>
    <ligand>
        <name>Ni(2+)</name>
        <dbReference type="ChEBI" id="CHEBI:49786"/>
    </ligand>
</feature>
<gene>
    <name evidence="4" type="ORF">SAMN02745116_01630</name>
</gene>
<keyword evidence="5" id="KW-1185">Reference proteome</keyword>
<dbReference type="InterPro" id="IPR026043">
    <property type="entry name" value="NadR"/>
</dbReference>
<dbReference type="AlphaFoldDB" id="A0A1T4P326"/>
<evidence type="ECO:0000259" key="3">
    <source>
        <dbReference type="Pfam" id="PF08279"/>
    </source>
</evidence>
<dbReference type="InterPro" id="IPR013196">
    <property type="entry name" value="HTH_11"/>
</dbReference>
<keyword evidence="1" id="KW-0479">Metal-binding</keyword>
<name>A0A1T4P326_9ENTE</name>
<keyword evidence="1" id="KW-0533">Nickel</keyword>